<keyword evidence="2" id="KW-1133">Transmembrane helix</keyword>
<dbReference type="AlphaFoldDB" id="A0A1I0SE13"/>
<reference evidence="5" key="1">
    <citation type="submission" date="2016-10" db="EMBL/GenBank/DDBJ databases">
        <authorList>
            <person name="Varghese N."/>
            <person name="Submissions S."/>
        </authorList>
    </citation>
    <scope>NUCLEOTIDE SEQUENCE [LARGE SCALE GENOMIC DNA]</scope>
    <source>
        <strain evidence="5">DSM 3695</strain>
    </source>
</reference>
<dbReference type="RefSeq" id="WP_089903784.1">
    <property type="nucleotide sequence ID" value="NZ_FOJG01000002.1"/>
</dbReference>
<dbReference type="PROSITE" id="PS51371">
    <property type="entry name" value="CBS"/>
    <property type="match status" value="1"/>
</dbReference>
<evidence type="ECO:0000313" key="4">
    <source>
        <dbReference type="EMBL" id="SEW56418.1"/>
    </source>
</evidence>
<evidence type="ECO:0000256" key="1">
    <source>
        <dbReference type="PROSITE-ProRule" id="PRU00703"/>
    </source>
</evidence>
<feature type="domain" description="CBS" evidence="3">
    <location>
        <begin position="180"/>
        <end position="240"/>
    </location>
</feature>
<organism evidence="4 5">
    <name type="scientific">Chitinophaga arvensicola</name>
    <dbReference type="NCBI Taxonomy" id="29529"/>
    <lineage>
        <taxon>Bacteria</taxon>
        <taxon>Pseudomonadati</taxon>
        <taxon>Bacteroidota</taxon>
        <taxon>Chitinophagia</taxon>
        <taxon>Chitinophagales</taxon>
        <taxon>Chitinophagaceae</taxon>
        <taxon>Chitinophaga</taxon>
    </lineage>
</organism>
<dbReference type="InterPro" id="IPR000644">
    <property type="entry name" value="CBS_dom"/>
</dbReference>
<gene>
    <name evidence="4" type="ORF">SAMN04488122_6660</name>
</gene>
<accession>A0A1I0SE13</accession>
<feature type="transmembrane region" description="Helical" evidence="2">
    <location>
        <begin position="7"/>
        <end position="26"/>
    </location>
</feature>
<evidence type="ECO:0000256" key="2">
    <source>
        <dbReference type="SAM" id="Phobius"/>
    </source>
</evidence>
<keyword evidence="1" id="KW-0129">CBS domain</keyword>
<keyword evidence="5" id="KW-1185">Reference proteome</keyword>
<evidence type="ECO:0000259" key="3">
    <source>
        <dbReference type="PROSITE" id="PS51371"/>
    </source>
</evidence>
<dbReference type="SMART" id="SM00116">
    <property type="entry name" value="CBS"/>
    <property type="match status" value="1"/>
</dbReference>
<feature type="transmembrane region" description="Helical" evidence="2">
    <location>
        <begin position="38"/>
        <end position="56"/>
    </location>
</feature>
<dbReference type="SUPFAM" id="SSF54631">
    <property type="entry name" value="CBS-domain pair"/>
    <property type="match status" value="1"/>
</dbReference>
<keyword evidence="2" id="KW-0472">Membrane</keyword>
<proteinExistence type="predicted"/>
<dbReference type="EMBL" id="FOJG01000002">
    <property type="protein sequence ID" value="SEW56418.1"/>
    <property type="molecule type" value="Genomic_DNA"/>
</dbReference>
<keyword evidence="2" id="KW-0812">Transmembrane</keyword>
<dbReference type="Pfam" id="PF00571">
    <property type="entry name" value="CBS"/>
    <property type="match status" value="1"/>
</dbReference>
<protein>
    <submittedName>
        <fullName evidence="4">CBS domain-containing protein</fullName>
    </submittedName>
</protein>
<dbReference type="Gene3D" id="3.90.1280.20">
    <property type="match status" value="1"/>
</dbReference>
<evidence type="ECO:0000313" key="5">
    <source>
        <dbReference type="Proteomes" id="UP000199310"/>
    </source>
</evidence>
<sequence>MDSKNNFLYAIIGSIVIFSFLFITRINCPQLLDIDIKWIGVALLPLIFCLVIGKYIKKFSGFGIELEIVAEESILTNTSIIQLVHPVIAEEKGSTIGLQDYPVDQIAAVNVIRFRDNPNLLYNRYDVRRYLEFFYNVQYLQLTDNFGRLKSITRINRNRVLNTDQYPDGINNGIDIIKSFSKSDTVRIYVKAEQTAVDALKIMRENGIHFIPVVNSQLQLIGIVERNKLDEYLASIVISISDKKSK</sequence>
<dbReference type="Proteomes" id="UP000199310">
    <property type="component" value="Unassembled WGS sequence"/>
</dbReference>
<dbReference type="OrthoDB" id="2111978at2"/>
<dbReference type="STRING" id="29529.SAMN04488122_6660"/>
<dbReference type="InterPro" id="IPR046342">
    <property type="entry name" value="CBS_dom_sf"/>
</dbReference>
<name>A0A1I0SE13_9BACT</name>